<proteinExistence type="inferred from homology"/>
<evidence type="ECO:0000256" key="4">
    <source>
        <dbReference type="ARBA" id="ARBA00022553"/>
    </source>
</evidence>
<feature type="compositionally biased region" description="Polar residues" evidence="8">
    <location>
        <begin position="247"/>
        <end position="256"/>
    </location>
</feature>
<dbReference type="PANTHER" id="PTHR13924">
    <property type="entry name" value="TRANSFORMING ACIDIC COILED-COIL CONTAINING PROTEIN 1/2"/>
    <property type="match status" value="1"/>
</dbReference>
<feature type="compositionally biased region" description="Basic and acidic residues" evidence="8">
    <location>
        <begin position="512"/>
        <end position="528"/>
    </location>
</feature>
<feature type="compositionally biased region" description="Low complexity" evidence="8">
    <location>
        <begin position="1"/>
        <end position="20"/>
    </location>
</feature>
<feature type="compositionally biased region" description="Polar residues" evidence="8">
    <location>
        <begin position="159"/>
        <end position="181"/>
    </location>
</feature>
<dbReference type="InterPro" id="IPR007707">
    <property type="entry name" value="TACC_C"/>
</dbReference>
<feature type="compositionally biased region" description="Basic and acidic residues" evidence="8">
    <location>
        <begin position="221"/>
        <end position="230"/>
    </location>
</feature>
<evidence type="ECO:0000256" key="8">
    <source>
        <dbReference type="SAM" id="MobiDB-lite"/>
    </source>
</evidence>
<evidence type="ECO:0000256" key="5">
    <source>
        <dbReference type="ARBA" id="ARBA00023054"/>
    </source>
</evidence>
<dbReference type="Pfam" id="PF05010">
    <property type="entry name" value="TACC_C"/>
    <property type="match status" value="1"/>
</dbReference>
<dbReference type="GO" id="GO:0007052">
    <property type="term" value="P:mitotic spindle organization"/>
    <property type="evidence" value="ECO:0007669"/>
    <property type="project" value="InterPro"/>
</dbReference>
<dbReference type="GO" id="GO:0007097">
    <property type="term" value="P:nuclear migration"/>
    <property type="evidence" value="ECO:0007669"/>
    <property type="project" value="TreeGrafter"/>
</dbReference>
<evidence type="ECO:0000256" key="7">
    <source>
        <dbReference type="SAM" id="Coils"/>
    </source>
</evidence>
<dbReference type="Ensembl" id="ENSBJAT00000005048.1">
    <property type="protein sequence ID" value="ENSBJAP00000004906.1"/>
    <property type="gene ID" value="ENSBJAG00000003532.1"/>
</dbReference>
<feature type="compositionally biased region" description="Basic and acidic residues" evidence="8">
    <location>
        <begin position="446"/>
        <end position="470"/>
    </location>
</feature>
<comment type="similarity">
    <text evidence="2">Belongs to the TACC family.</text>
</comment>
<reference evidence="10" key="2">
    <citation type="submission" date="2025-09" db="UniProtKB">
        <authorList>
            <consortium name="Ensembl"/>
        </authorList>
    </citation>
    <scope>IDENTIFICATION</scope>
</reference>
<dbReference type="GO" id="GO:0005737">
    <property type="term" value="C:cytoplasm"/>
    <property type="evidence" value="ECO:0007669"/>
    <property type="project" value="TreeGrafter"/>
</dbReference>
<dbReference type="InterPro" id="IPR039915">
    <property type="entry name" value="TACC"/>
</dbReference>
<dbReference type="GO" id="GO:0021987">
    <property type="term" value="P:cerebral cortex development"/>
    <property type="evidence" value="ECO:0007669"/>
    <property type="project" value="TreeGrafter"/>
</dbReference>
<dbReference type="AlphaFoldDB" id="A0A8B9Z9W2"/>
<feature type="domain" description="Transforming acidic coiled-coil-containing protein C-terminal" evidence="9">
    <location>
        <begin position="650"/>
        <end position="850"/>
    </location>
</feature>
<protein>
    <submittedName>
        <fullName evidence="10">Transforming acidic coiled-coil containing protein 3</fullName>
    </submittedName>
</protein>
<feature type="compositionally biased region" description="Low complexity" evidence="8">
    <location>
        <begin position="402"/>
        <end position="414"/>
    </location>
</feature>
<evidence type="ECO:0000259" key="9">
    <source>
        <dbReference type="Pfam" id="PF05010"/>
    </source>
</evidence>
<comment type="subcellular location">
    <subcellularLocation>
        <location evidence="1">Cytoplasm</location>
        <location evidence="1">Cytoskeleton</location>
    </subcellularLocation>
</comment>
<feature type="region of interest" description="Disordered" evidence="8">
    <location>
        <begin position="1"/>
        <end position="46"/>
    </location>
</feature>
<reference evidence="10" key="1">
    <citation type="submission" date="2025-08" db="UniProtKB">
        <authorList>
            <consortium name="Ensembl"/>
        </authorList>
    </citation>
    <scope>IDENTIFICATION</scope>
</reference>
<evidence type="ECO:0000256" key="1">
    <source>
        <dbReference type="ARBA" id="ARBA00004245"/>
    </source>
</evidence>
<keyword evidence="6" id="KW-0206">Cytoskeleton</keyword>
<feature type="coiled-coil region" evidence="7">
    <location>
        <begin position="659"/>
        <end position="852"/>
    </location>
</feature>
<feature type="compositionally biased region" description="Basic and acidic residues" evidence="8">
    <location>
        <begin position="427"/>
        <end position="439"/>
    </location>
</feature>
<feature type="compositionally biased region" description="Basic and acidic residues" evidence="8">
    <location>
        <begin position="382"/>
        <end position="391"/>
    </location>
</feature>
<feature type="compositionally biased region" description="Low complexity" evidence="8">
    <location>
        <begin position="257"/>
        <end position="269"/>
    </location>
</feature>
<evidence type="ECO:0000313" key="11">
    <source>
        <dbReference type="Proteomes" id="UP000694555"/>
    </source>
</evidence>
<feature type="compositionally biased region" description="Basic residues" evidence="8">
    <location>
        <begin position="335"/>
        <end position="345"/>
    </location>
</feature>
<evidence type="ECO:0000256" key="6">
    <source>
        <dbReference type="ARBA" id="ARBA00023212"/>
    </source>
</evidence>
<keyword evidence="5 7" id="KW-0175">Coiled coil</keyword>
<dbReference type="Proteomes" id="UP000694555">
    <property type="component" value="Unplaced"/>
</dbReference>
<accession>A0A8B9Z9W2</accession>
<feature type="region of interest" description="Disordered" evidence="8">
    <location>
        <begin position="159"/>
        <end position="528"/>
    </location>
</feature>
<keyword evidence="11" id="KW-1185">Reference proteome</keyword>
<evidence type="ECO:0000256" key="3">
    <source>
        <dbReference type="ARBA" id="ARBA00022490"/>
    </source>
</evidence>
<dbReference type="PANTHER" id="PTHR13924:SF4">
    <property type="entry name" value="TRANSFORMING ACIDIC COILED-COIL-CONTAINING PROTEIN 3"/>
    <property type="match status" value="1"/>
</dbReference>
<keyword evidence="3" id="KW-0963">Cytoplasm</keyword>
<keyword evidence="4" id="KW-0597">Phosphoprotein</keyword>
<sequence>MSLQILNAENGENGGNINDDLTAEDSGFFFAPPEPTGRPSILRLSQKENLPPKSVAKAMKVTFQTPLRDPQTRKILSPTMTDKLETTFTLDDCSEALVDDLLSAPVSTEAEANDTVINTQMPEKVGTAPYPDDEMPVKSRGSYNLDFDNLNDINPFQSSVQLQHSPGNLQKSPVRVSSSPEKTSEKSNDSFLDDTAPFASTTTSTEHSSEEEKALFSGKESVLRELESNKSKLSPKQAISDCVQDVKSASTDVSQIGNSLSGNLGRSSSDVTNSSKTRELKLQDVSVAEEASVEGPKPAEELAISKGGPAEKPGVTKAGPVKLEFDFDNTTARKPPPKKLGKRTGIKPPSKKIPITKTKPENTEVQNKSNVEDEIPVPKASYKFDWEKLDDPNFNPFGGGSKISSSPKSSKPSPQKAHLQEEQDNTSSRREPLPLEQDNRASTCETPEKREPRNLETSKQSVVDESRTQEAKPGVQAEAELPGEIAMETQMSPSKMSPANVPSQDNLVSADSGKKSVSAEEIKPSSHRTEITANEQTLENILKQSLYLKFDPLLRDSPRNPISGTVETTMNIMTAPLQCGPVADISKSLEEAEKPAVNLQNEEKPKGLDLLGTFTTSDTDSLIPDSLTSDVPFAASTNTAVDAIIDVLKYSQKDMDAAIELVKREVQEKQLETEEWKKKYNKLHMEYKEMGKIVAEFEGTITQMMEDAQKQKEFSKKEMQRVLEEKQQVISDLNSMEKSFSELFKRLEKQKEVLEGYHKNEEALKKCVEEYLARIKKEEQRYQTLKAHAEEKLHQANEEIAQVRSKAKSETAALQASLRKEQMRIQSLEKSLEQKTKENDELTKICDDLILKMEKI</sequence>
<evidence type="ECO:0000256" key="2">
    <source>
        <dbReference type="ARBA" id="ARBA00009423"/>
    </source>
</evidence>
<dbReference type="Gene3D" id="1.20.5.1700">
    <property type="match status" value="1"/>
</dbReference>
<dbReference type="GO" id="GO:0005856">
    <property type="term" value="C:cytoskeleton"/>
    <property type="evidence" value="ECO:0007669"/>
    <property type="project" value="UniProtKB-SubCell"/>
</dbReference>
<feature type="compositionally biased region" description="Low complexity" evidence="8">
    <location>
        <begin position="346"/>
        <end position="357"/>
    </location>
</feature>
<feature type="region of interest" description="Disordered" evidence="8">
    <location>
        <begin position="118"/>
        <end position="143"/>
    </location>
</feature>
<name>A0A8B9Z9W2_9AVES</name>
<dbReference type="FunFam" id="1.20.5.1700:FF:000001">
    <property type="entry name" value="Transforming acidic coiled-coil-containing protein 1 isoform 2"/>
    <property type="match status" value="1"/>
</dbReference>
<feature type="compositionally biased region" description="Polar residues" evidence="8">
    <location>
        <begin position="489"/>
        <end position="509"/>
    </location>
</feature>
<evidence type="ECO:0000313" key="10">
    <source>
        <dbReference type="Ensembl" id="ENSBJAP00000004906.1"/>
    </source>
</evidence>
<organism evidence="10 11">
    <name type="scientific">Buteo japonicus</name>
    <dbReference type="NCBI Taxonomy" id="224669"/>
    <lineage>
        <taxon>Eukaryota</taxon>
        <taxon>Metazoa</taxon>
        <taxon>Chordata</taxon>
        <taxon>Craniata</taxon>
        <taxon>Vertebrata</taxon>
        <taxon>Euteleostomi</taxon>
        <taxon>Archelosauria</taxon>
        <taxon>Archosauria</taxon>
        <taxon>Dinosauria</taxon>
        <taxon>Saurischia</taxon>
        <taxon>Theropoda</taxon>
        <taxon>Coelurosauria</taxon>
        <taxon>Aves</taxon>
        <taxon>Neognathae</taxon>
        <taxon>Neoaves</taxon>
        <taxon>Telluraves</taxon>
        <taxon>Accipitrimorphae</taxon>
        <taxon>Accipitriformes</taxon>
        <taxon>Accipitridae</taxon>
        <taxon>Accipitrinae</taxon>
        <taxon>Buteo</taxon>
    </lineage>
</organism>